<evidence type="ECO:0008006" key="5">
    <source>
        <dbReference type="Google" id="ProtNLM"/>
    </source>
</evidence>
<reference evidence="3 4" key="1">
    <citation type="journal article" date="2021" name="Sci. Rep.">
        <title>The genome of the diatom Chaetoceros tenuissimus carries an ancient integrated fragment of an extant virus.</title>
        <authorList>
            <person name="Hongo Y."/>
            <person name="Kimura K."/>
            <person name="Takaki Y."/>
            <person name="Yoshida Y."/>
            <person name="Baba S."/>
            <person name="Kobayashi G."/>
            <person name="Nagasaki K."/>
            <person name="Hano T."/>
            <person name="Tomaru Y."/>
        </authorList>
    </citation>
    <scope>NUCLEOTIDE SEQUENCE [LARGE SCALE GENOMIC DNA]</scope>
    <source>
        <strain evidence="3 4">NIES-3715</strain>
    </source>
</reference>
<sequence>MIVFRGSHFLYLLIALDAVHGFMPNQVPIDLMRQHSISSSSTKLNFLWFGNDEKKTKSEEKVKKGNKDNKSQMGRTATTMENFKQTQELGKKTGNLLNDLSLSTVEGSGAKGKIKIAMDGQQRPKLVEIEEEYFNEVTLEDFTEALTLAMQDAHDKSTKMMEDKMAGLYTELGLPQRKE</sequence>
<gene>
    <name evidence="3" type="ORF">CTEN210_01530</name>
</gene>
<dbReference type="Gene3D" id="3.30.1310.10">
    <property type="entry name" value="Nucleoid-associated protein YbaB-like domain"/>
    <property type="match status" value="1"/>
</dbReference>
<keyword evidence="2" id="KW-0732">Signal</keyword>
<feature type="signal peptide" evidence="2">
    <location>
        <begin position="1"/>
        <end position="21"/>
    </location>
</feature>
<keyword evidence="4" id="KW-1185">Reference proteome</keyword>
<dbReference type="SUPFAM" id="SSF82607">
    <property type="entry name" value="YbaB-like"/>
    <property type="match status" value="1"/>
</dbReference>
<organism evidence="3 4">
    <name type="scientific">Chaetoceros tenuissimus</name>
    <dbReference type="NCBI Taxonomy" id="426638"/>
    <lineage>
        <taxon>Eukaryota</taxon>
        <taxon>Sar</taxon>
        <taxon>Stramenopiles</taxon>
        <taxon>Ochrophyta</taxon>
        <taxon>Bacillariophyta</taxon>
        <taxon>Coscinodiscophyceae</taxon>
        <taxon>Chaetocerotophycidae</taxon>
        <taxon>Chaetocerotales</taxon>
        <taxon>Chaetocerotaceae</taxon>
        <taxon>Chaetoceros</taxon>
    </lineage>
</organism>
<dbReference type="EMBL" id="BLLK01000020">
    <property type="protein sequence ID" value="GFH45056.1"/>
    <property type="molecule type" value="Genomic_DNA"/>
</dbReference>
<evidence type="ECO:0000256" key="1">
    <source>
        <dbReference type="ARBA" id="ARBA00023125"/>
    </source>
</evidence>
<evidence type="ECO:0000313" key="4">
    <source>
        <dbReference type="Proteomes" id="UP001054902"/>
    </source>
</evidence>
<dbReference type="GO" id="GO:0003677">
    <property type="term" value="F:DNA binding"/>
    <property type="evidence" value="ECO:0007669"/>
    <property type="project" value="UniProtKB-KW"/>
</dbReference>
<dbReference type="Pfam" id="PF02575">
    <property type="entry name" value="YbaB_DNA_bd"/>
    <property type="match status" value="1"/>
</dbReference>
<comment type="caution">
    <text evidence="3">The sequence shown here is derived from an EMBL/GenBank/DDBJ whole genome shotgun (WGS) entry which is preliminary data.</text>
</comment>
<dbReference type="PANTHER" id="PTHR33449">
    <property type="entry name" value="NUCLEOID-ASSOCIATED PROTEIN YBAB"/>
    <property type="match status" value="1"/>
</dbReference>
<accession>A0AAD3CFV2</accession>
<dbReference type="PANTHER" id="PTHR33449:SF1">
    <property type="entry name" value="NUCLEOID-ASSOCIATED PROTEIN YBAB"/>
    <property type="match status" value="1"/>
</dbReference>
<dbReference type="InterPro" id="IPR004401">
    <property type="entry name" value="YbaB/EbfC"/>
</dbReference>
<feature type="chain" id="PRO_5041904855" description="Nucleoid-associated protein" evidence="2">
    <location>
        <begin position="22"/>
        <end position="179"/>
    </location>
</feature>
<dbReference type="Proteomes" id="UP001054902">
    <property type="component" value="Unassembled WGS sequence"/>
</dbReference>
<dbReference type="InterPro" id="IPR036894">
    <property type="entry name" value="YbaB-like_sf"/>
</dbReference>
<dbReference type="AlphaFoldDB" id="A0AAD3CFV2"/>
<name>A0AAD3CFV2_9STRA</name>
<keyword evidence="1" id="KW-0238">DNA-binding</keyword>
<protein>
    <recommendedName>
        <fullName evidence="5">Nucleoid-associated protein</fullName>
    </recommendedName>
</protein>
<evidence type="ECO:0000313" key="3">
    <source>
        <dbReference type="EMBL" id="GFH45056.1"/>
    </source>
</evidence>
<evidence type="ECO:0000256" key="2">
    <source>
        <dbReference type="SAM" id="SignalP"/>
    </source>
</evidence>
<proteinExistence type="predicted"/>